<comment type="caution">
    <text evidence="2">The sequence shown here is derived from an EMBL/GenBank/DDBJ whole genome shotgun (WGS) entry which is preliminary data.</text>
</comment>
<reference evidence="2 3" key="1">
    <citation type="submission" date="2023-04" db="EMBL/GenBank/DDBJ databases">
        <title>Two novel species of Flavobacterium.</title>
        <authorList>
            <person name="Liu Q."/>
            <person name="Xin Y.-H."/>
        </authorList>
    </citation>
    <scope>NUCLEOTIDE SEQUENCE [LARGE SCALE GENOMIC DNA]</scope>
    <source>
        <strain evidence="2 3">LB1P51</strain>
    </source>
</reference>
<gene>
    <name evidence="2" type="ORF">QLS65_04560</name>
</gene>
<dbReference type="RefSeq" id="WP_282715505.1">
    <property type="nucleotide sequence ID" value="NZ_JASCRZ010000001.1"/>
</dbReference>
<accession>A0ABT6V7E4</accession>
<name>A0ABT6V7E4_9FLAO</name>
<feature type="compositionally biased region" description="Gly residues" evidence="1">
    <location>
        <begin position="179"/>
        <end position="195"/>
    </location>
</feature>
<sequence length="525" mass="58649">MPKKQLNKIEELSAAIDMNTLKIYDLKSTQKVLIVDVKSLNGVETSNKIKTLFFLIENKIIRSRIVTFSDKTSFNDKDYNKMILSILDHNKDKNQYSGLVSFYSPYQNKLLTDQFESGILTENGTLSLKSTKNKMGKTNGCTDWYWVTYYSNGTQTSQYVYTTCSPCEEMAYKTTNDCGGGSGGGSSSGGTGGGPSFPNSPNTNDTYDYFSPEGEHVRFQFIGNIWKIILISLPEVVVKSVPESRPYLIFDWPQDQQKAYGEGFIFTYESETGSWEGVPATNQLLAEAIEDQIDDSELDTCTKGVLDKLKNLSGGDIATMLIRFTPSGSIFNISMSTGQVTNPNDLAQTTKVNGSITDINMVFNGNYINGFGNPTRPTDLSVATTMSHEIIHAYLISLLEENKTYGTLGIYDFPTIYDAYVQQQITKNPNILPEAHHELIAEKYVYAIASTIEQFHTGVLTDFPRQVYLDMAWGGLIGTNIFNKNYPNDSNHKNYQDRERIFARINTEKIGSQYGINSPIGTPCK</sequence>
<proteinExistence type="predicted"/>
<evidence type="ECO:0000256" key="1">
    <source>
        <dbReference type="SAM" id="MobiDB-lite"/>
    </source>
</evidence>
<dbReference type="EMBL" id="JASCRZ010000001">
    <property type="protein sequence ID" value="MDI5894151.1"/>
    <property type="molecule type" value="Genomic_DNA"/>
</dbReference>
<dbReference type="Proteomes" id="UP001243403">
    <property type="component" value="Unassembled WGS sequence"/>
</dbReference>
<feature type="compositionally biased region" description="Polar residues" evidence="1">
    <location>
        <begin position="197"/>
        <end position="206"/>
    </location>
</feature>
<organism evidence="2 3">
    <name type="scientific">Flavobacterium algoritolerans</name>
    <dbReference type="NCBI Taxonomy" id="3041254"/>
    <lineage>
        <taxon>Bacteria</taxon>
        <taxon>Pseudomonadati</taxon>
        <taxon>Bacteroidota</taxon>
        <taxon>Flavobacteriia</taxon>
        <taxon>Flavobacteriales</taxon>
        <taxon>Flavobacteriaceae</taxon>
        <taxon>Flavobacterium</taxon>
    </lineage>
</organism>
<protein>
    <submittedName>
        <fullName evidence="2">Uncharacterized protein</fullName>
    </submittedName>
</protein>
<keyword evidence="3" id="KW-1185">Reference proteome</keyword>
<feature type="region of interest" description="Disordered" evidence="1">
    <location>
        <begin position="179"/>
        <end position="208"/>
    </location>
</feature>
<evidence type="ECO:0000313" key="2">
    <source>
        <dbReference type="EMBL" id="MDI5894151.1"/>
    </source>
</evidence>
<evidence type="ECO:0000313" key="3">
    <source>
        <dbReference type="Proteomes" id="UP001243403"/>
    </source>
</evidence>